<feature type="region of interest" description="Disordered" evidence="1">
    <location>
        <begin position="399"/>
        <end position="823"/>
    </location>
</feature>
<protein>
    <submittedName>
        <fullName evidence="3">DNA/RNA non-specific endonuclease</fullName>
    </submittedName>
</protein>
<keyword evidence="3" id="KW-0378">Hydrolase</keyword>
<keyword evidence="3" id="KW-0255">Endonuclease</keyword>
<dbReference type="eggNOG" id="COG3266">
    <property type="taxonomic scope" value="Bacteria"/>
</dbReference>
<evidence type="ECO:0000256" key="1">
    <source>
        <dbReference type="SAM" id="MobiDB-lite"/>
    </source>
</evidence>
<proteinExistence type="predicted"/>
<dbReference type="InterPro" id="IPR044927">
    <property type="entry name" value="Endonuclea_NS_2"/>
</dbReference>
<feature type="compositionally biased region" description="Basic and acidic residues" evidence="1">
    <location>
        <begin position="744"/>
        <end position="823"/>
    </location>
</feature>
<dbReference type="EMBL" id="ALJK01000221">
    <property type="protein sequence ID" value="EJN83619.1"/>
    <property type="molecule type" value="Genomic_DNA"/>
</dbReference>
<dbReference type="AlphaFoldDB" id="J3JIH9"/>
<dbReference type="RefSeq" id="WP_003785523.1">
    <property type="nucleotide sequence ID" value="NZ_ALJK01000221.1"/>
</dbReference>
<sequence length="1082" mass="114926">MADVFDETKIPALDLNVETISSNASTLKTKAGDMRSAGSTIKTTWSGMSACYKAPEQETLYAAMNPVETNTDDLADDLEKIAGYVSTFADTAKGIKSDAQTLKKDGQAFKAKIAKKPDWQYDQELVNENTRLVNRASALQVRLWDAERECANNIRALDSLPPYHADPKSEGDKLGYGYSSIPAEAEKPWGKSVERKDHCPKKAAVSVKRFVWDGVVVDGIGGTLNGLAGLGGFDFSGNGPIWSGERLGQTWKGLGGFIGLHEDENGDYGWHNPGDAFGTVGNTLLEAGKGIICYDEWGKDPARAAGGTAFNVLTFLIPPAAAASKAGKFGAAGSKLSKVGRAAEVANVFLNVTDPFGALLSKPLGKVSNAVVSRVLPNFDLIESIGKWTGADPDVKVGAGSGSGFDMNNPDTSGLKIDGNGRTPSVDVGESSIPDISSGSHHAGEGVSTGSSGRPDLGSGDAAHADTGQAAETSSHSESRSGTSDASRTGTDEPVPAADSDARASEGGDNASGGAEGQQTDVGHGSDRSHSEPVGSEHEVNDVGQEPAGRDGDAATDKEHARQAADAEAGHADVDGHREPAQDGADRAGRDAEPGRDKTNDDATEGRERAHDSDAHRADSEGADRDRAGRDVEAGRNRTDGDAVDGREHVRDGGRADADGRREPVKNDADGADRDRAERGADAESGRDRTDRDAAEGHERVRDADGRRADADGTERDRAAHGDGSDAGRDKTDSDAVQGRNRAHQGDGDGAHADADGHSEPGKNDADAANSAEHDAAGRDGDSDAESGDGKSDGDGSGEDPDKKPLTVEERQEWVDQLHEGRDQDAFNQKHRTVGPDAEVKVIEPGDKLYPKQTKPFGVGVDLEANAHYEVTRTTKSGVNYKTHYYTDASGEVRHVETNSRTVTGELNPDLRQPYPNATYTVDGKFHYTTDGWARTVRLEVDGLYEVKPEYRGRSEAVQSRVNKYAKDLAAENGKNYEGGHMAGDRFGGPPEEINTVAMLEEVNQYRVDSDMESFKLFEEEVVGSPGDFNKLVLEFDYPDPADPAKLANSEKVPTRFEATWVDANGKSMRRRFENVPAGGGQ</sequence>
<name>J3JIH9_ACTNH</name>
<comment type="caution">
    <text evidence="3">The sequence shown here is derived from an EMBL/GenBank/DDBJ whole genome shotgun (WGS) entry which is preliminary data.</text>
</comment>
<accession>J3JIH9</accession>
<dbReference type="Gene3D" id="1.10.287.1060">
    <property type="entry name" value="ESAT-6-like"/>
    <property type="match status" value="1"/>
</dbReference>
<dbReference type="Pfam" id="PF13930">
    <property type="entry name" value="Endonuclea_NS_2"/>
    <property type="match status" value="1"/>
</dbReference>
<dbReference type="GO" id="GO:0004519">
    <property type="term" value="F:endonuclease activity"/>
    <property type="evidence" value="ECO:0007669"/>
    <property type="project" value="UniProtKB-KW"/>
</dbReference>
<feature type="domain" description="Type VII secretion system protein EssD-like" evidence="2">
    <location>
        <begin position="916"/>
        <end position="1005"/>
    </location>
</feature>
<dbReference type="PATRIC" id="fig|1115803.3.peg.2455"/>
<feature type="compositionally biased region" description="Basic and acidic residues" evidence="1">
    <location>
        <begin position="524"/>
        <end position="541"/>
    </location>
</feature>
<feature type="compositionally biased region" description="Basic and acidic residues" evidence="1">
    <location>
        <begin position="548"/>
        <end position="734"/>
    </location>
</feature>
<feature type="compositionally biased region" description="Low complexity" evidence="1">
    <location>
        <begin position="472"/>
        <end position="484"/>
    </location>
</feature>
<organism evidence="3 4">
    <name type="scientific">Actinomyces naeslundii (strain ATCC 12104 / DSM 43013 / CCUG 2238 / JCM 8349 / NCTC 10301 / Howell 279)</name>
    <dbReference type="NCBI Taxonomy" id="1115803"/>
    <lineage>
        <taxon>Bacteria</taxon>
        <taxon>Bacillati</taxon>
        <taxon>Actinomycetota</taxon>
        <taxon>Actinomycetes</taxon>
        <taxon>Actinomycetales</taxon>
        <taxon>Actinomycetaceae</taxon>
        <taxon>Actinomyces</taxon>
    </lineage>
</organism>
<gene>
    <name evidence="3" type="ORF">HMPREF1129_2908</name>
</gene>
<evidence type="ECO:0000313" key="4">
    <source>
        <dbReference type="Proteomes" id="UP000007814"/>
    </source>
</evidence>
<reference evidence="3 4" key="1">
    <citation type="submission" date="2012-07" db="EMBL/GenBank/DDBJ databases">
        <authorList>
            <person name="Durkin A.S."/>
            <person name="McCorrison J."/>
            <person name="Torralba M."/>
            <person name="Gillis M."/>
            <person name="Methe B."/>
            <person name="Sutton G."/>
            <person name="Nelson K.E."/>
        </authorList>
    </citation>
    <scope>NUCLEOTIDE SEQUENCE [LARGE SCALE GENOMIC DNA]</scope>
    <source>
        <strain evidence="4">ATCC 12104 / DSM 43013 / CCUG 2238 / JCM 8349 / NCTC 10301 / Howell 279</strain>
    </source>
</reference>
<evidence type="ECO:0000259" key="2">
    <source>
        <dbReference type="Pfam" id="PF13930"/>
    </source>
</evidence>
<dbReference type="GeneID" id="69122943"/>
<evidence type="ECO:0000313" key="3">
    <source>
        <dbReference type="EMBL" id="EJN83619.1"/>
    </source>
</evidence>
<dbReference type="Proteomes" id="UP000007814">
    <property type="component" value="Unassembled WGS sequence"/>
</dbReference>
<keyword evidence="3" id="KW-0540">Nuclease</keyword>